<keyword evidence="10" id="KW-1185">Reference proteome</keyword>
<dbReference type="PANTHER" id="PTHR23505:SF79">
    <property type="entry name" value="PROTEIN SPINSTER"/>
    <property type="match status" value="1"/>
</dbReference>
<feature type="transmembrane region" description="Helical" evidence="6">
    <location>
        <begin position="199"/>
        <end position="220"/>
    </location>
</feature>
<feature type="transmembrane region" description="Helical" evidence="6">
    <location>
        <begin position="350"/>
        <end position="371"/>
    </location>
</feature>
<dbReference type="Gene3D" id="1.20.1250.20">
    <property type="entry name" value="MFS general substrate transporter like domains"/>
    <property type="match status" value="1"/>
</dbReference>
<dbReference type="CDD" id="cd17328">
    <property type="entry name" value="MFS_spinster_like"/>
    <property type="match status" value="1"/>
</dbReference>
<dbReference type="PANTHER" id="PTHR23505">
    <property type="entry name" value="SPINSTER"/>
    <property type="match status" value="1"/>
</dbReference>
<keyword evidence="3 6" id="KW-0812">Transmembrane</keyword>
<evidence type="ECO:0000256" key="4">
    <source>
        <dbReference type="ARBA" id="ARBA00022989"/>
    </source>
</evidence>
<feature type="transmembrane region" description="Helical" evidence="6">
    <location>
        <begin position="383"/>
        <end position="406"/>
    </location>
</feature>
<evidence type="ECO:0000256" key="3">
    <source>
        <dbReference type="ARBA" id="ARBA00022692"/>
    </source>
</evidence>
<dbReference type="RefSeq" id="WP_080649081.1">
    <property type="nucleotide sequence ID" value="NZ_CM001972.1"/>
</dbReference>
<name>A0AB39IM98_9GAMM</name>
<feature type="transmembrane region" description="Helical" evidence="6">
    <location>
        <begin position="69"/>
        <end position="86"/>
    </location>
</feature>
<feature type="domain" description="Major facilitator superfamily (MFS) profile" evidence="7">
    <location>
        <begin position="31"/>
        <end position="444"/>
    </location>
</feature>
<dbReference type="InterPro" id="IPR036259">
    <property type="entry name" value="MFS_trans_sf"/>
</dbReference>
<gene>
    <name evidence="8" type="ORF">J8657_15925</name>
    <name evidence="9" type="ORF">LF929_010745</name>
</gene>
<evidence type="ECO:0000259" key="7">
    <source>
        <dbReference type="PROSITE" id="PS50850"/>
    </source>
</evidence>
<feature type="transmembrane region" description="Helical" evidence="6">
    <location>
        <begin position="322"/>
        <end position="344"/>
    </location>
</feature>
<evidence type="ECO:0000313" key="10">
    <source>
        <dbReference type="Proteomes" id="UP000810130"/>
    </source>
</evidence>
<reference evidence="9" key="2">
    <citation type="submission" date="2024-07" db="EMBL/GenBank/DDBJ databases">
        <authorList>
            <person name="Pedron J."/>
        </authorList>
    </citation>
    <scope>NUCLEOTIDE SEQUENCE</scope>
    <source>
        <strain evidence="9">A003-S1-M15</strain>
    </source>
</reference>
<dbReference type="InterPro" id="IPR011701">
    <property type="entry name" value="MFS"/>
</dbReference>
<feature type="transmembrane region" description="Helical" evidence="6">
    <location>
        <begin position="123"/>
        <end position="144"/>
    </location>
</feature>
<evidence type="ECO:0000256" key="6">
    <source>
        <dbReference type="SAM" id="Phobius"/>
    </source>
</evidence>
<accession>A0AB39IM98</accession>
<dbReference type="EMBL" id="CP162670">
    <property type="protein sequence ID" value="XDL22790.1"/>
    <property type="molecule type" value="Genomic_DNA"/>
</dbReference>
<feature type="transmembrane region" description="Helical" evidence="6">
    <location>
        <begin position="98"/>
        <end position="117"/>
    </location>
</feature>
<keyword evidence="2" id="KW-0813">Transport</keyword>
<dbReference type="GO" id="GO:0022857">
    <property type="term" value="F:transmembrane transporter activity"/>
    <property type="evidence" value="ECO:0007669"/>
    <property type="project" value="InterPro"/>
</dbReference>
<dbReference type="InterPro" id="IPR020846">
    <property type="entry name" value="MFS_dom"/>
</dbReference>
<dbReference type="SUPFAM" id="SSF103473">
    <property type="entry name" value="MFS general substrate transporter"/>
    <property type="match status" value="1"/>
</dbReference>
<protein>
    <submittedName>
        <fullName evidence="8 9">MFS transporter</fullName>
    </submittedName>
</protein>
<dbReference type="AlphaFoldDB" id="A0AB39IM98"/>
<reference evidence="8 10" key="1">
    <citation type="submission" date="2021-04" db="EMBL/GenBank/DDBJ databases">
        <title>Genomic and host-range diversity within the Dickeya zeae complex, identification of D. zeae and D. oryzae members, proposal of two novel subspecies D. zeae subsp. zeae subsp. nov. and D. zeae subsp. dombae subsp. nov.</title>
        <authorList>
            <person name="Van Gijsegem F."/>
            <person name="Hugouvieux-Cotte-Pattat N."/>
        </authorList>
    </citation>
    <scope>NUCLEOTIDE SEQUENCE [LARGE SCALE GENOMIC DNA]</scope>
    <source>
        <strain evidence="8 10">FVG03</strain>
    </source>
</reference>
<keyword evidence="5 6" id="KW-0472">Membrane</keyword>
<dbReference type="Pfam" id="PF07690">
    <property type="entry name" value="MFS_1"/>
    <property type="match status" value="1"/>
</dbReference>
<proteinExistence type="predicted"/>
<dbReference type="EMBL" id="JAGJWX010000025">
    <property type="protein sequence ID" value="MBP2859088.1"/>
    <property type="molecule type" value="Genomic_DNA"/>
</dbReference>
<evidence type="ECO:0000256" key="5">
    <source>
        <dbReference type="ARBA" id="ARBA00023136"/>
    </source>
</evidence>
<dbReference type="GO" id="GO:0016020">
    <property type="term" value="C:membrane"/>
    <property type="evidence" value="ECO:0007669"/>
    <property type="project" value="UniProtKB-SubCell"/>
</dbReference>
<organism evidence="9">
    <name type="scientific">Dickeya oryzae</name>
    <dbReference type="NCBI Taxonomy" id="1240404"/>
    <lineage>
        <taxon>Bacteria</taxon>
        <taxon>Pseudomonadati</taxon>
        <taxon>Pseudomonadota</taxon>
        <taxon>Gammaproteobacteria</taxon>
        <taxon>Enterobacterales</taxon>
        <taxon>Pectobacteriaceae</taxon>
        <taxon>Dickeya</taxon>
    </lineage>
</organism>
<feature type="transmembrane region" description="Helical" evidence="6">
    <location>
        <begin position="418"/>
        <end position="439"/>
    </location>
</feature>
<evidence type="ECO:0000256" key="1">
    <source>
        <dbReference type="ARBA" id="ARBA00004141"/>
    </source>
</evidence>
<feature type="transmembrane region" description="Helical" evidence="6">
    <location>
        <begin position="250"/>
        <end position="268"/>
    </location>
</feature>
<dbReference type="PROSITE" id="PS50850">
    <property type="entry name" value="MFS"/>
    <property type="match status" value="1"/>
</dbReference>
<feature type="transmembrane region" description="Helical" evidence="6">
    <location>
        <begin position="288"/>
        <end position="310"/>
    </location>
</feature>
<evidence type="ECO:0000256" key="2">
    <source>
        <dbReference type="ARBA" id="ARBA00022448"/>
    </source>
</evidence>
<dbReference type="Proteomes" id="UP000810130">
    <property type="component" value="Unassembled WGS sequence"/>
</dbReference>
<dbReference type="GeneID" id="302582153"/>
<keyword evidence="4 6" id="KW-1133">Transmembrane helix</keyword>
<dbReference type="InterPro" id="IPR044770">
    <property type="entry name" value="MFS_spinster-like"/>
</dbReference>
<comment type="subcellular location">
    <subcellularLocation>
        <location evidence="1">Membrane</location>
        <topology evidence="1">Multi-pass membrane protein</topology>
    </subcellularLocation>
</comment>
<evidence type="ECO:0000313" key="9">
    <source>
        <dbReference type="EMBL" id="XDL22790.1"/>
    </source>
</evidence>
<sequence>MLTKPTQPDHRVSPPDSLAVSPSSLATGWYLVGVLLITNIFSFVDRQILVLLVEPIKHDLMLSDTSLSLLQGFAFTLFYSLLSLPLGRIIDRTNRRNLLLAGVAIWSLATIACGLANNYPQLFIARIVVGIGEATLAPAAYSMIADSFPPQKRGAALGTFTSGTYLGIGIAVLLGGIVIGFIAGHDHVSLWLFGSVRPWQAAFIAVGLPGIIVVALLLTLREPVRTLPVQLRQKGTADPALIWARKKARLLAPVMLGYTLMGLATFGSGTWVPSLMIRIHHWSAQQAALYYGLALMVFGTAGGILSGIVADKWLSRKNYGARVDLSTLCAICWLPMIVAASLVSDGWVSLAFFGIASCFSSAVNCLGPTAVQDIVPPYLRGQVTALFFFVVNLLGLGIGPTAVALVTDQIFGGHPEALRFAIPIVAIPAAIAGVLLLFYGRKAFINEVTSEK</sequence>
<evidence type="ECO:0000313" key="8">
    <source>
        <dbReference type="EMBL" id="MBP2859088.1"/>
    </source>
</evidence>
<feature type="transmembrane region" description="Helical" evidence="6">
    <location>
        <begin position="28"/>
        <end position="49"/>
    </location>
</feature>
<feature type="transmembrane region" description="Helical" evidence="6">
    <location>
        <begin position="165"/>
        <end position="184"/>
    </location>
</feature>